<evidence type="ECO:0000256" key="1">
    <source>
        <dbReference type="SAM" id="MobiDB-lite"/>
    </source>
</evidence>
<keyword evidence="2" id="KW-0472">Membrane</keyword>
<feature type="transmembrane region" description="Helical" evidence="2">
    <location>
        <begin position="229"/>
        <end position="247"/>
    </location>
</feature>
<feature type="transmembrane region" description="Helical" evidence="2">
    <location>
        <begin position="290"/>
        <end position="308"/>
    </location>
</feature>
<feature type="region of interest" description="Disordered" evidence="1">
    <location>
        <begin position="327"/>
        <end position="346"/>
    </location>
</feature>
<protein>
    <recommendedName>
        <fullName evidence="5">Nucleoside recognition protein</fullName>
    </recommendedName>
</protein>
<feature type="transmembrane region" description="Helical" evidence="2">
    <location>
        <begin position="20"/>
        <end position="41"/>
    </location>
</feature>
<comment type="caution">
    <text evidence="3">The sequence shown here is derived from an EMBL/GenBank/DDBJ whole genome shotgun (WGS) entry which is preliminary data.</text>
</comment>
<accession>A0A839IR59</accession>
<sequence>MSLSLTQFYRQTIPSLLKEIWSVYWTLVKLMVPVIILVKVLEELGAIPVISQFLEPMMSWVGLPESMGLVWTTTLLTNIYAGMLLFFQLAPEANLTVAQVTVLGGMLLIAHGLPVEVRIVQQAGVRLVAAFLIRFIGALIYGAVLFWLYQALGWLQEPAELVWQPEVQNPDLVQWCWQQLESFVMILLVITALICLLRFLRWIHVERLMIWLLQPVLKLLGISPAATSLTIVGVTLGLSFGGGLLIQEARAGHIKRKDIFSAMLLLALCHSMIEDTLLVLLMGADISGVLWFRLIFSLVAVAVLTRLLNLCSDQFWEKYLIYPVSPDQRSSCKDTTQTQHSDPAQA</sequence>
<evidence type="ECO:0000313" key="4">
    <source>
        <dbReference type="Proteomes" id="UP000565262"/>
    </source>
</evidence>
<dbReference type="RefSeq" id="WP_182808711.1">
    <property type="nucleotide sequence ID" value="NZ_JACJFM010000010.1"/>
</dbReference>
<feature type="transmembrane region" description="Helical" evidence="2">
    <location>
        <begin position="259"/>
        <end position="284"/>
    </location>
</feature>
<proteinExistence type="predicted"/>
<feature type="transmembrane region" description="Helical" evidence="2">
    <location>
        <begin position="68"/>
        <end position="90"/>
    </location>
</feature>
<dbReference type="AlphaFoldDB" id="A0A839IR59"/>
<dbReference type="Proteomes" id="UP000565262">
    <property type="component" value="Unassembled WGS sequence"/>
</dbReference>
<feature type="transmembrane region" description="Helical" evidence="2">
    <location>
        <begin position="96"/>
        <end position="115"/>
    </location>
</feature>
<evidence type="ECO:0008006" key="5">
    <source>
        <dbReference type="Google" id="ProtNLM"/>
    </source>
</evidence>
<name>A0A839IR59_9GAMM</name>
<gene>
    <name evidence="3" type="ORF">H4O21_09920</name>
</gene>
<keyword evidence="2" id="KW-0812">Transmembrane</keyword>
<organism evidence="3 4">
    <name type="scientific">Oceanospirillum sediminis</name>
    <dbReference type="NCBI Taxonomy" id="2760088"/>
    <lineage>
        <taxon>Bacteria</taxon>
        <taxon>Pseudomonadati</taxon>
        <taxon>Pseudomonadota</taxon>
        <taxon>Gammaproteobacteria</taxon>
        <taxon>Oceanospirillales</taxon>
        <taxon>Oceanospirillaceae</taxon>
        <taxon>Oceanospirillum</taxon>
    </lineage>
</organism>
<reference evidence="3 4" key="1">
    <citation type="submission" date="2020-08" db="EMBL/GenBank/DDBJ databases">
        <title>Oceanospirillum sp. nov. isolated from marine sediment.</title>
        <authorList>
            <person name="Ji X."/>
        </authorList>
    </citation>
    <scope>NUCLEOTIDE SEQUENCE [LARGE SCALE GENOMIC DNA]</scope>
    <source>
        <strain evidence="3 4">D5</strain>
    </source>
</reference>
<evidence type="ECO:0000256" key="2">
    <source>
        <dbReference type="SAM" id="Phobius"/>
    </source>
</evidence>
<feature type="transmembrane region" description="Helical" evidence="2">
    <location>
        <begin position="127"/>
        <end position="149"/>
    </location>
</feature>
<feature type="transmembrane region" description="Helical" evidence="2">
    <location>
        <begin position="182"/>
        <end position="200"/>
    </location>
</feature>
<dbReference type="EMBL" id="JACJFM010000010">
    <property type="protein sequence ID" value="MBB1486927.1"/>
    <property type="molecule type" value="Genomic_DNA"/>
</dbReference>
<keyword evidence="2" id="KW-1133">Transmembrane helix</keyword>
<keyword evidence="4" id="KW-1185">Reference proteome</keyword>
<evidence type="ECO:0000313" key="3">
    <source>
        <dbReference type="EMBL" id="MBB1486927.1"/>
    </source>
</evidence>